<evidence type="ECO:0000256" key="2">
    <source>
        <dbReference type="ARBA" id="ARBA00023002"/>
    </source>
</evidence>
<dbReference type="PRINTS" id="PR00080">
    <property type="entry name" value="SDRFAMILY"/>
</dbReference>
<gene>
    <name evidence="3" type="primary">fabG_2</name>
    <name evidence="3" type="ORF">LuPra_00416</name>
</gene>
<dbReference type="PANTHER" id="PTHR43639">
    <property type="entry name" value="OXIDOREDUCTASE, SHORT-CHAIN DEHYDROGENASE/REDUCTASE FAMILY (AFU_ORTHOLOGUE AFUA_5G02870)"/>
    <property type="match status" value="1"/>
</dbReference>
<sequence length="263" mass="26865">MTPAAPPVRDLLDLRGHVALVTGAGAGIGTGIAARLAEAGAHVAVHYHRSDAGAREVVSRITTSGGTARAYQADLTAAAAVHDLHARITADTGVPDILVNNAGTYPLGSILDVDAADWQAVVTANLTSVHLVTQAVARGLRDAGRGGAIVNIASIEASNVAPAHSHYAAAKAGVVMYTKSAARELGALGIRVNAVSPGLIWRAGLDQAWPQGVSAYTDATPLGRLGRFEDVADACLFLVSAASRWITGTDLVVDGGVLTNRAY</sequence>
<proteinExistence type="inferred from homology"/>
<organism evidence="3 4">
    <name type="scientific">Luteitalea pratensis</name>
    <dbReference type="NCBI Taxonomy" id="1855912"/>
    <lineage>
        <taxon>Bacteria</taxon>
        <taxon>Pseudomonadati</taxon>
        <taxon>Acidobacteriota</taxon>
        <taxon>Vicinamibacteria</taxon>
        <taxon>Vicinamibacterales</taxon>
        <taxon>Vicinamibacteraceae</taxon>
        <taxon>Luteitalea</taxon>
    </lineage>
</organism>
<name>A0A143PHM2_LUTPR</name>
<dbReference type="PANTHER" id="PTHR43639:SF1">
    <property type="entry name" value="SHORT-CHAIN DEHYDROGENASE_REDUCTASE FAMILY PROTEIN"/>
    <property type="match status" value="1"/>
</dbReference>
<keyword evidence="2 3" id="KW-0560">Oxidoreductase</keyword>
<dbReference type="PROSITE" id="PS00061">
    <property type="entry name" value="ADH_SHORT"/>
    <property type="match status" value="1"/>
</dbReference>
<reference evidence="4" key="2">
    <citation type="submission" date="2016-04" db="EMBL/GenBank/DDBJ databases">
        <title>First Complete Genome Sequence of a Subdivision 6 Acidobacterium.</title>
        <authorList>
            <person name="Huang S."/>
            <person name="Vieira S."/>
            <person name="Bunk B."/>
            <person name="Riedel T."/>
            <person name="Sproeer C."/>
            <person name="Overmann J."/>
        </authorList>
    </citation>
    <scope>NUCLEOTIDE SEQUENCE [LARGE SCALE GENOMIC DNA]</scope>
    <source>
        <strain evidence="4">DSM 100886 HEG_-6_39</strain>
    </source>
</reference>
<dbReference type="InterPro" id="IPR002347">
    <property type="entry name" value="SDR_fam"/>
</dbReference>
<protein>
    <submittedName>
        <fullName evidence="3">3-oxoacyl-[acyl-carrier-protein] reductase FabG</fullName>
        <ecNumber evidence="3">1.1.1.100</ecNumber>
    </submittedName>
</protein>
<dbReference type="PRINTS" id="PR00081">
    <property type="entry name" value="GDHRDH"/>
</dbReference>
<dbReference type="EMBL" id="CP015136">
    <property type="protein sequence ID" value="AMY07249.1"/>
    <property type="molecule type" value="Genomic_DNA"/>
</dbReference>
<dbReference type="Pfam" id="PF13561">
    <property type="entry name" value="adh_short_C2"/>
    <property type="match status" value="1"/>
</dbReference>
<dbReference type="SUPFAM" id="SSF51735">
    <property type="entry name" value="NAD(P)-binding Rossmann-fold domains"/>
    <property type="match status" value="1"/>
</dbReference>
<accession>A0A143PHM2</accession>
<dbReference type="RefSeq" id="WP_110169223.1">
    <property type="nucleotide sequence ID" value="NZ_CP015136.1"/>
</dbReference>
<dbReference type="STRING" id="1855912.LuPra_00416"/>
<dbReference type="Gene3D" id="3.40.50.720">
    <property type="entry name" value="NAD(P)-binding Rossmann-like Domain"/>
    <property type="match status" value="1"/>
</dbReference>
<dbReference type="InterPro" id="IPR036291">
    <property type="entry name" value="NAD(P)-bd_dom_sf"/>
</dbReference>
<dbReference type="GO" id="GO:0004316">
    <property type="term" value="F:3-oxoacyl-[acyl-carrier-protein] reductase (NADPH) activity"/>
    <property type="evidence" value="ECO:0007669"/>
    <property type="project" value="UniProtKB-EC"/>
</dbReference>
<dbReference type="OrthoDB" id="9803333at2"/>
<dbReference type="EC" id="1.1.1.100" evidence="3"/>
<keyword evidence="4" id="KW-1185">Reference proteome</keyword>
<dbReference type="KEGG" id="abac:LuPra_00416"/>
<evidence type="ECO:0000256" key="1">
    <source>
        <dbReference type="ARBA" id="ARBA00006484"/>
    </source>
</evidence>
<dbReference type="InterPro" id="IPR020904">
    <property type="entry name" value="Sc_DH/Rdtase_CS"/>
</dbReference>
<reference evidence="3 4" key="1">
    <citation type="journal article" date="2016" name="Genome Announc.">
        <title>First Complete Genome Sequence of a Subdivision 6 Acidobacterium Strain.</title>
        <authorList>
            <person name="Huang S."/>
            <person name="Vieira S."/>
            <person name="Bunk B."/>
            <person name="Riedel T."/>
            <person name="Sproer C."/>
            <person name="Overmann J."/>
        </authorList>
    </citation>
    <scope>NUCLEOTIDE SEQUENCE [LARGE SCALE GENOMIC DNA]</scope>
    <source>
        <strain evidence="4">DSM 100886 HEG_-6_39</strain>
    </source>
</reference>
<dbReference type="AlphaFoldDB" id="A0A143PHM2"/>
<comment type="similarity">
    <text evidence="1">Belongs to the short-chain dehydrogenases/reductases (SDR) family.</text>
</comment>
<evidence type="ECO:0000313" key="4">
    <source>
        <dbReference type="Proteomes" id="UP000076079"/>
    </source>
</evidence>
<dbReference type="FunFam" id="3.40.50.720:FF:000173">
    <property type="entry name" value="3-oxoacyl-[acyl-carrier protein] reductase"/>
    <property type="match status" value="1"/>
</dbReference>
<evidence type="ECO:0000313" key="3">
    <source>
        <dbReference type="EMBL" id="AMY07249.1"/>
    </source>
</evidence>
<dbReference type="Proteomes" id="UP000076079">
    <property type="component" value="Chromosome"/>
</dbReference>